<dbReference type="HOGENOM" id="CLU_307308_0_0_6"/>
<dbReference type="PANTHER" id="PTHR11319:SF35">
    <property type="entry name" value="OUTER MEMBRANE PROTEIN PMPC-RELATED"/>
    <property type="match status" value="1"/>
</dbReference>
<dbReference type="InterPro" id="IPR003368">
    <property type="entry name" value="POMP_repeat"/>
</dbReference>
<evidence type="ECO:0000256" key="6">
    <source>
        <dbReference type="ARBA" id="ARBA00023136"/>
    </source>
</evidence>
<keyword evidence="6" id="KW-0472">Membrane</keyword>
<evidence type="ECO:0000313" key="10">
    <source>
        <dbReference type="Proteomes" id="UP000005744"/>
    </source>
</evidence>
<organism evidence="9 10">
    <name type="scientific">Beggiatoa alba B18LD</name>
    <dbReference type="NCBI Taxonomy" id="395493"/>
    <lineage>
        <taxon>Bacteria</taxon>
        <taxon>Pseudomonadati</taxon>
        <taxon>Pseudomonadota</taxon>
        <taxon>Gammaproteobacteria</taxon>
        <taxon>Thiotrichales</taxon>
        <taxon>Thiotrichaceae</taxon>
        <taxon>Beggiatoa</taxon>
    </lineage>
</organism>
<evidence type="ECO:0000256" key="3">
    <source>
        <dbReference type="ARBA" id="ARBA00004613"/>
    </source>
</evidence>
<evidence type="ECO:0000256" key="4">
    <source>
        <dbReference type="ARBA" id="ARBA00022525"/>
    </source>
</evidence>
<dbReference type="InterPro" id="IPR011050">
    <property type="entry name" value="Pectin_lyase_fold/virulence"/>
</dbReference>
<reference evidence="9 10" key="1">
    <citation type="submission" date="2011-11" db="EMBL/GenBank/DDBJ databases">
        <title>Improved High-Quality Draft sequence of Beggiatoa alba B18lD.</title>
        <authorList>
            <consortium name="US DOE Joint Genome Institute"/>
            <person name="Lucas S."/>
            <person name="Han J."/>
            <person name="Lapidus A."/>
            <person name="Cheng J.-F."/>
            <person name="Goodwin L."/>
            <person name="Pitluck S."/>
            <person name="Peters L."/>
            <person name="Mikhailova N."/>
            <person name="Held B."/>
            <person name="Detter J.C."/>
            <person name="Han C."/>
            <person name="Tapia R."/>
            <person name="Land M."/>
            <person name="Hauser L."/>
            <person name="Kyrpides N."/>
            <person name="Ivanova N."/>
            <person name="Pagani I."/>
            <person name="Samuel K."/>
            <person name="Teske A."/>
            <person name="Mueller J."/>
            <person name="Woyke T."/>
        </authorList>
    </citation>
    <scope>NUCLEOTIDE SEQUENCE [LARGE SCALE GENOMIC DNA]</scope>
    <source>
        <strain evidence="9 10">B18LD</strain>
    </source>
</reference>
<feature type="chain" id="PRO_5003668769" evidence="8">
    <location>
        <begin position="31"/>
        <end position="962"/>
    </location>
</feature>
<dbReference type="EMBL" id="JH600070">
    <property type="protein sequence ID" value="EIJ41748.1"/>
    <property type="molecule type" value="Genomic_DNA"/>
</dbReference>
<dbReference type="Proteomes" id="UP000005744">
    <property type="component" value="Unassembled WGS sequence"/>
</dbReference>
<dbReference type="SUPFAM" id="SSF51126">
    <property type="entry name" value="Pectin lyase-like"/>
    <property type="match status" value="2"/>
</dbReference>
<protein>
    <submittedName>
        <fullName evidence="9">Uncharacterized protein</fullName>
    </submittedName>
</protein>
<dbReference type="PANTHER" id="PTHR11319">
    <property type="entry name" value="G PROTEIN-COUPLED RECEPTOR-RELATED"/>
    <property type="match status" value="1"/>
</dbReference>
<dbReference type="Pfam" id="PF02415">
    <property type="entry name" value="Chlam_PMP"/>
    <property type="match status" value="1"/>
</dbReference>
<dbReference type="eggNOG" id="COG3210">
    <property type="taxonomic scope" value="Bacteria"/>
</dbReference>
<evidence type="ECO:0000256" key="7">
    <source>
        <dbReference type="ARBA" id="ARBA00023237"/>
    </source>
</evidence>
<feature type="signal peptide" evidence="8">
    <location>
        <begin position="1"/>
        <end position="30"/>
    </location>
</feature>
<dbReference type="eggNOG" id="COG4625">
    <property type="taxonomic scope" value="Bacteria"/>
</dbReference>
<proteinExistence type="predicted"/>
<evidence type="ECO:0000256" key="8">
    <source>
        <dbReference type="SAM" id="SignalP"/>
    </source>
</evidence>
<dbReference type="AlphaFoldDB" id="I3CDQ5"/>
<dbReference type="SMART" id="SM00710">
    <property type="entry name" value="PbH1"/>
    <property type="match status" value="8"/>
</dbReference>
<evidence type="ECO:0000256" key="1">
    <source>
        <dbReference type="ARBA" id="ARBA00004196"/>
    </source>
</evidence>
<dbReference type="STRING" id="395493.BegalDRAFT_0838"/>
<evidence type="ECO:0000256" key="5">
    <source>
        <dbReference type="ARBA" id="ARBA00022729"/>
    </source>
</evidence>
<sequence>MHFHKTVISHWFYQSMLGLIVLCLSTLAQATTYTVTTLEDSGTGSLRQAILDANANPTDDEIVFAVNGIISLTSTLSINNNGSLTIIGNGAENTIISGSDTVRVFLVNAGTKAKITRLNITHGMTSLGAGIALSGQLILEDCIISNNTAEYGAGITAFYSDNSAPPIALTITRCLLTQNQSMNWGGAIMMLVNASPFDPAKITANIVDSTISENTSGEGGGIYSQSSTLTLTNTDVIHNIAKNGGGISTNGSIVKIEQSTIDKNQAIATPEQFKTTGQGSGGGISAVASTITLTNSSLNGNTASYGGAGAYLLNSQAIFSKVTINANTATRGGGLYFGSNKNQQLYITDSEIAHNAVIPFDVYTVLGGGITIEGGGLVIENTIISDNTTTNDGAGIGLSNTYGFGVTAKITRSQFIRNNANNMGGGLSANGLNKENGVSVAISDSIFNGNFAKTSGGGIGYGLSEKDFWIINSLFYNNSALSGGGVFHESKGTLHVINTTLTNNYAYYGGNLFINASVTGIGNTALINSIVANNLRGGDCYNHRGTITDGGTVSAQNSLIKDGLTCINGTNLNNLTGDPALNADFKPLLSSPVVDKGNNVLLTQYIADPKTDLGLNARIDGNAVDIGAYELQRITISPINTNCNLATATEISLLCNANDVEITKPLTVTATGNMSNLVISATVMNQGWLSNLYIKPTGTIVGGILTGKVTNRGTLTDIDFKGNLLEGGLLTGTIRNSSAVQGEINNVRLADNATLTGGILSGRIIGNPNAPAKISNVTIKAGSHLSGVVLGEGVTQTSNITIETAVTLPALPRVYAFDAIGEPTTTNSQFLGGISVGNTAHTTTATLNLSNPVKIKGRVWIDPAHIDKTAEFFVYAAYTHNENAEPKYYMLDKTGTIHLWNKEPTTLIPFTQNTLLETMHDITIYTGRFVATGKLDIVFGYRLADGTTVMNEEEMMQVMINP</sequence>
<dbReference type="GO" id="GO:0009279">
    <property type="term" value="C:cell outer membrane"/>
    <property type="evidence" value="ECO:0007669"/>
    <property type="project" value="UniProtKB-SubCell"/>
</dbReference>
<dbReference type="OrthoDB" id="6057622at2"/>
<dbReference type="InterPro" id="IPR006626">
    <property type="entry name" value="PbH1"/>
</dbReference>
<dbReference type="InterPro" id="IPR012334">
    <property type="entry name" value="Pectin_lyas_fold"/>
</dbReference>
<accession>I3CDQ5</accession>
<keyword evidence="10" id="KW-1185">Reference proteome</keyword>
<dbReference type="InterPro" id="IPR059226">
    <property type="entry name" value="Choice_anch_Q_dom"/>
</dbReference>
<comment type="subcellular location">
    <subcellularLocation>
        <location evidence="1">Cell envelope</location>
    </subcellularLocation>
    <subcellularLocation>
        <location evidence="2">Cell outer membrane</location>
    </subcellularLocation>
    <subcellularLocation>
        <location evidence="3">Secreted</location>
    </subcellularLocation>
</comment>
<gene>
    <name evidence="9" type="ORF">BegalDRAFT_0838</name>
</gene>
<name>I3CDQ5_9GAMM</name>
<evidence type="ECO:0000313" key="9">
    <source>
        <dbReference type="EMBL" id="EIJ41748.1"/>
    </source>
</evidence>
<dbReference type="NCBIfam" id="NF041518">
    <property type="entry name" value="choice_anch_Q"/>
    <property type="match status" value="1"/>
</dbReference>
<keyword evidence="7" id="KW-0998">Cell outer membrane</keyword>
<dbReference type="GO" id="GO:0005576">
    <property type="term" value="C:extracellular region"/>
    <property type="evidence" value="ECO:0007669"/>
    <property type="project" value="UniProtKB-SubCell"/>
</dbReference>
<evidence type="ECO:0000256" key="2">
    <source>
        <dbReference type="ARBA" id="ARBA00004442"/>
    </source>
</evidence>
<keyword evidence="5 8" id="KW-0732">Signal</keyword>
<dbReference type="RefSeq" id="WP_002683969.1">
    <property type="nucleotide sequence ID" value="NZ_JH600070.1"/>
</dbReference>
<keyword evidence="4" id="KW-0964">Secreted</keyword>
<dbReference type="Gene3D" id="2.160.20.10">
    <property type="entry name" value="Single-stranded right-handed beta-helix, Pectin lyase-like"/>
    <property type="match status" value="2"/>
</dbReference>